<organism evidence="4 5">
    <name type="scientific">Marimonas arenosa</name>
    <dbReference type="NCBI Taxonomy" id="1795305"/>
    <lineage>
        <taxon>Bacteria</taxon>
        <taxon>Pseudomonadati</taxon>
        <taxon>Pseudomonadota</taxon>
        <taxon>Alphaproteobacteria</taxon>
        <taxon>Rhodobacterales</taxon>
        <taxon>Paracoccaceae</taxon>
        <taxon>Marimonas</taxon>
    </lineage>
</organism>
<feature type="domain" description="AMP-dependent synthetase/ligase" evidence="2">
    <location>
        <begin position="7"/>
        <end position="367"/>
    </location>
</feature>
<reference evidence="4" key="1">
    <citation type="submission" date="2022-07" db="EMBL/GenBank/DDBJ databases">
        <authorList>
            <person name="Otstavnykh N."/>
            <person name="Isaeva M."/>
            <person name="Bystritskaya E."/>
        </authorList>
    </citation>
    <scope>NUCLEOTIDE SEQUENCE</scope>
    <source>
        <strain evidence="4">KCTC 52189</strain>
    </source>
</reference>
<dbReference type="Proteomes" id="UP001226762">
    <property type="component" value="Unassembled WGS sequence"/>
</dbReference>
<gene>
    <name evidence="4" type="ORF">NO357_07005</name>
</gene>
<evidence type="ECO:0000259" key="3">
    <source>
        <dbReference type="Pfam" id="PF13193"/>
    </source>
</evidence>
<reference evidence="4" key="2">
    <citation type="submission" date="2023-02" db="EMBL/GenBank/DDBJ databases">
        <title>'Rhodoalgimonas zhirmunskyi' gen. nov., isolated from a red alga.</title>
        <authorList>
            <person name="Nedashkovskaya O.I."/>
            <person name="Otstavnykh N.Y."/>
            <person name="Bystritskaya E.P."/>
            <person name="Balabanova L.A."/>
            <person name="Isaeva M.P."/>
        </authorList>
    </citation>
    <scope>NUCLEOTIDE SEQUENCE</scope>
    <source>
        <strain evidence="4">KCTC 52189</strain>
    </source>
</reference>
<dbReference type="GO" id="GO:0016878">
    <property type="term" value="F:acid-thiol ligase activity"/>
    <property type="evidence" value="ECO:0007669"/>
    <property type="project" value="UniProtKB-ARBA"/>
</dbReference>
<feature type="transmembrane region" description="Helical" evidence="1">
    <location>
        <begin position="213"/>
        <end position="233"/>
    </location>
</feature>
<dbReference type="InterPro" id="IPR042099">
    <property type="entry name" value="ANL_N_sf"/>
</dbReference>
<dbReference type="EMBL" id="JANHAX010000002">
    <property type="protein sequence ID" value="MDQ2089645.1"/>
    <property type="molecule type" value="Genomic_DNA"/>
</dbReference>
<protein>
    <submittedName>
        <fullName evidence="4">Acyl--CoA ligase</fullName>
    </submittedName>
</protein>
<evidence type="ECO:0000259" key="2">
    <source>
        <dbReference type="Pfam" id="PF00501"/>
    </source>
</evidence>
<dbReference type="Pfam" id="PF13193">
    <property type="entry name" value="AMP-binding_C"/>
    <property type="match status" value="1"/>
</dbReference>
<dbReference type="AlphaFoldDB" id="A0AAE4B3X5"/>
<dbReference type="PANTHER" id="PTHR43767">
    <property type="entry name" value="LONG-CHAIN-FATTY-ACID--COA LIGASE"/>
    <property type="match status" value="1"/>
</dbReference>
<proteinExistence type="predicted"/>
<dbReference type="Pfam" id="PF00501">
    <property type="entry name" value="AMP-binding"/>
    <property type="match status" value="1"/>
</dbReference>
<keyword evidence="1" id="KW-0812">Transmembrane</keyword>
<keyword evidence="5" id="KW-1185">Reference proteome</keyword>
<sequence length="505" mass="56241">MHEGLLRSADKFPEKTAILAEGQPYPYAQLKRDVLNIAEYLMLKGIQRGSRCVIYMDNTYECVASVYAVLAIGGVFVLVNPQTKRDKLHYILNDCNASALLASSHLYQNFKNAADEVPPLQVVVSSGDDVPDPRVRPFSELLKPTEPDLDLPQIIPNDLAALIYTSGSTGRPKGVMHTHSTMLFALGSLIEYLRLRETDRMLVVLPLSFDYGLYHLFMCVQLGATLVLERSFAFPSAIYNRIREAKVSVFPGVPSLFSLLLSSHKRQRLEFPSVTRVTNTAAALPHQFVSELKEIFPNALIYKMYGQTECKRVCFLEPELVDEKPNSVGKAIPGTEVFIADEQGKRLGPGHSGTLYVRGPHIMLGYWNLPEETEKVLLKGDLPGERVLCTQDLFKMDDEGFLYFHGRNDDIIKSGGEKVSPTEIENVLLSIDGIKEAAVVGVDDEVLGEATKCFLVLECDAEISALQVKKACAEKLENFMVPKHVEFVEELEKTVTGKISKKNLK</sequence>
<comment type="caution">
    <text evidence="4">The sequence shown here is derived from an EMBL/GenBank/DDBJ whole genome shotgun (WGS) entry which is preliminary data.</text>
</comment>
<dbReference type="InterPro" id="IPR020845">
    <property type="entry name" value="AMP-binding_CS"/>
</dbReference>
<feature type="domain" description="AMP-binding enzyme C-terminal" evidence="3">
    <location>
        <begin position="423"/>
        <end position="498"/>
    </location>
</feature>
<dbReference type="PANTHER" id="PTHR43767:SF1">
    <property type="entry name" value="NONRIBOSOMAL PEPTIDE SYNTHASE PES1 (EUROFUNG)-RELATED"/>
    <property type="match status" value="1"/>
</dbReference>
<name>A0AAE4B3X5_9RHOB</name>
<evidence type="ECO:0000313" key="4">
    <source>
        <dbReference type="EMBL" id="MDQ2089645.1"/>
    </source>
</evidence>
<evidence type="ECO:0000313" key="5">
    <source>
        <dbReference type="Proteomes" id="UP001226762"/>
    </source>
</evidence>
<dbReference type="PROSITE" id="PS00455">
    <property type="entry name" value="AMP_BINDING"/>
    <property type="match status" value="1"/>
</dbReference>
<evidence type="ECO:0000256" key="1">
    <source>
        <dbReference type="SAM" id="Phobius"/>
    </source>
</evidence>
<keyword evidence="1" id="KW-1133">Transmembrane helix</keyword>
<dbReference type="SUPFAM" id="SSF56801">
    <property type="entry name" value="Acetyl-CoA synthetase-like"/>
    <property type="match status" value="1"/>
</dbReference>
<dbReference type="RefSeq" id="WP_306734916.1">
    <property type="nucleotide sequence ID" value="NZ_JANHAX010000002.1"/>
</dbReference>
<dbReference type="InterPro" id="IPR000873">
    <property type="entry name" value="AMP-dep_synth/lig_dom"/>
</dbReference>
<dbReference type="Gene3D" id="3.40.50.12780">
    <property type="entry name" value="N-terminal domain of ligase-like"/>
    <property type="match status" value="1"/>
</dbReference>
<accession>A0AAE4B3X5</accession>
<dbReference type="InterPro" id="IPR025110">
    <property type="entry name" value="AMP-bd_C"/>
</dbReference>
<keyword evidence="1" id="KW-0472">Membrane</keyword>
<dbReference type="Gene3D" id="3.30.300.30">
    <property type="match status" value="1"/>
</dbReference>
<dbReference type="InterPro" id="IPR050237">
    <property type="entry name" value="ATP-dep_AMP-bd_enzyme"/>
</dbReference>
<dbReference type="InterPro" id="IPR045851">
    <property type="entry name" value="AMP-bd_C_sf"/>
</dbReference>
<keyword evidence="4" id="KW-0436">Ligase</keyword>
<feature type="transmembrane region" description="Helical" evidence="1">
    <location>
        <begin position="58"/>
        <end position="79"/>
    </location>
</feature>